<name>A0A0A9C7N6_ARUDO</name>
<evidence type="ECO:0000256" key="1">
    <source>
        <dbReference type="SAM" id="MobiDB-lite"/>
    </source>
</evidence>
<protein>
    <submittedName>
        <fullName evidence="2">Uncharacterized protein</fullName>
    </submittedName>
</protein>
<reference evidence="2" key="2">
    <citation type="journal article" date="2015" name="Data Brief">
        <title>Shoot transcriptome of the giant reed, Arundo donax.</title>
        <authorList>
            <person name="Barrero R.A."/>
            <person name="Guerrero F.D."/>
            <person name="Moolhuijzen P."/>
            <person name="Goolsby J.A."/>
            <person name="Tidwell J."/>
            <person name="Bellgard S.E."/>
            <person name="Bellgard M.I."/>
        </authorList>
    </citation>
    <scope>NUCLEOTIDE SEQUENCE</scope>
    <source>
        <tissue evidence="2">Shoot tissue taken approximately 20 cm above the soil surface</tissue>
    </source>
</reference>
<sequence length="20" mass="2352">MRRLTRSRRTRPIPGARSPS</sequence>
<organism evidence="2">
    <name type="scientific">Arundo donax</name>
    <name type="common">Giant reed</name>
    <name type="synonym">Donax arundinaceus</name>
    <dbReference type="NCBI Taxonomy" id="35708"/>
    <lineage>
        <taxon>Eukaryota</taxon>
        <taxon>Viridiplantae</taxon>
        <taxon>Streptophyta</taxon>
        <taxon>Embryophyta</taxon>
        <taxon>Tracheophyta</taxon>
        <taxon>Spermatophyta</taxon>
        <taxon>Magnoliopsida</taxon>
        <taxon>Liliopsida</taxon>
        <taxon>Poales</taxon>
        <taxon>Poaceae</taxon>
        <taxon>PACMAD clade</taxon>
        <taxon>Arundinoideae</taxon>
        <taxon>Arundineae</taxon>
        <taxon>Arundo</taxon>
    </lineage>
</organism>
<dbReference type="AlphaFoldDB" id="A0A0A9C7N6"/>
<accession>A0A0A9C7N6</accession>
<feature type="compositionally biased region" description="Basic residues" evidence="1">
    <location>
        <begin position="1"/>
        <end position="11"/>
    </location>
</feature>
<reference evidence="2" key="1">
    <citation type="submission" date="2014-09" db="EMBL/GenBank/DDBJ databases">
        <authorList>
            <person name="Magalhaes I.L.F."/>
            <person name="Oliveira U."/>
            <person name="Santos F.R."/>
            <person name="Vidigal T.H.D.A."/>
            <person name="Brescovit A.D."/>
            <person name="Santos A.J."/>
        </authorList>
    </citation>
    <scope>NUCLEOTIDE SEQUENCE</scope>
    <source>
        <tissue evidence="2">Shoot tissue taken approximately 20 cm above the soil surface</tissue>
    </source>
</reference>
<dbReference type="EMBL" id="GBRH01230373">
    <property type="protein sequence ID" value="JAD67522.1"/>
    <property type="molecule type" value="Transcribed_RNA"/>
</dbReference>
<feature type="region of interest" description="Disordered" evidence="1">
    <location>
        <begin position="1"/>
        <end position="20"/>
    </location>
</feature>
<evidence type="ECO:0000313" key="2">
    <source>
        <dbReference type="EMBL" id="JAD67522.1"/>
    </source>
</evidence>
<proteinExistence type="predicted"/>